<accession>A0ABN8M6U0</accession>
<comment type="caution">
    <text evidence="1">The sequence shown here is derived from an EMBL/GenBank/DDBJ whole genome shotgun (WGS) entry which is preliminary data.</text>
</comment>
<name>A0ABN8M6U0_9CNID</name>
<sequence length="261" mass="29148">MQSYITISMEASCSSSEDEAVRSMETTLRDFKHWMCSDRIMLNDDETKCIVIASRHLLEKAAVNTISPNDSERVTAFVVVCKEERHRLINGLASYPLKSGTSHGVHFEAGLSKSLEDYTHQSHSVGVEPPANVSIFKAAEDEEAQVLWASNLDMSIPVTLNYPTANSTSTNSMIRGLFLTYAFFLLGKVKVLLLGRACPIIALSKFAEHTGMCVKEMFRRKQFEWRLHHSTFSTRLLLGFEIYISSSGGLSLGKYSSTFLT</sequence>
<dbReference type="Proteomes" id="UP001159427">
    <property type="component" value="Unassembled WGS sequence"/>
</dbReference>
<evidence type="ECO:0000313" key="2">
    <source>
        <dbReference type="Proteomes" id="UP001159427"/>
    </source>
</evidence>
<reference evidence="1 2" key="1">
    <citation type="submission" date="2022-05" db="EMBL/GenBank/DDBJ databases">
        <authorList>
            <consortium name="Genoscope - CEA"/>
            <person name="William W."/>
        </authorList>
    </citation>
    <scope>NUCLEOTIDE SEQUENCE [LARGE SCALE GENOMIC DNA]</scope>
</reference>
<keyword evidence="2" id="KW-1185">Reference proteome</keyword>
<evidence type="ECO:0000313" key="1">
    <source>
        <dbReference type="EMBL" id="CAH3023920.1"/>
    </source>
</evidence>
<organism evidence="1 2">
    <name type="scientific">Porites evermanni</name>
    <dbReference type="NCBI Taxonomy" id="104178"/>
    <lineage>
        <taxon>Eukaryota</taxon>
        <taxon>Metazoa</taxon>
        <taxon>Cnidaria</taxon>
        <taxon>Anthozoa</taxon>
        <taxon>Hexacorallia</taxon>
        <taxon>Scleractinia</taxon>
        <taxon>Fungiina</taxon>
        <taxon>Poritidae</taxon>
        <taxon>Porites</taxon>
    </lineage>
</organism>
<protein>
    <submittedName>
        <fullName evidence="1">Uncharacterized protein</fullName>
    </submittedName>
</protein>
<gene>
    <name evidence="1" type="ORF">PEVE_00020981</name>
</gene>
<dbReference type="EMBL" id="CALNXI010000281">
    <property type="protein sequence ID" value="CAH3023920.1"/>
    <property type="molecule type" value="Genomic_DNA"/>
</dbReference>
<proteinExistence type="predicted"/>